<dbReference type="Pfam" id="PF12855">
    <property type="entry name" value="Ecl1"/>
    <property type="match status" value="1"/>
</dbReference>
<reference evidence="2" key="1">
    <citation type="submission" date="2021-10" db="EMBL/GenBank/DDBJ databases">
        <authorList>
            <person name="Piombo E."/>
        </authorList>
    </citation>
    <scope>NUCLEOTIDE SEQUENCE</scope>
</reference>
<keyword evidence="3" id="KW-1185">Reference proteome</keyword>
<feature type="region of interest" description="Disordered" evidence="1">
    <location>
        <begin position="1"/>
        <end position="59"/>
    </location>
</feature>
<proteinExistence type="predicted"/>
<sequence length="271" mass="30125">MPHQRRKSGSASTSDMRKSVTVTDMTKHRRPGLSRRQTPVTGQKLGKSQREREREWHEAFDDERESFPQFCMTCEKQFVPYDDKHLYCSEKYAAPCPLPVRSVLCRRVDQSSSATSSMPRSYGYGNYPFYSAGEPEPRDIIPQASPSRPSSTIYNHSPPTPTTPATASYHTSALSALRSINARPPSPPSPSAGGSNFWPFGNRSAATSPSTSYSRPTATYFSSTYDVGYNNGGYYTYDYGSNGIDRPLPTRRPSHARPKSIELVTPMVGGR</sequence>
<evidence type="ECO:0000313" key="2">
    <source>
        <dbReference type="EMBL" id="CAH0049251.1"/>
    </source>
</evidence>
<feature type="compositionally biased region" description="Polar residues" evidence="1">
    <location>
        <begin position="144"/>
        <end position="157"/>
    </location>
</feature>
<dbReference type="AlphaFoldDB" id="A0A9P0ED19"/>
<dbReference type="InterPro" id="IPR024368">
    <property type="entry name" value="Ecl1/2/3"/>
</dbReference>
<organism evidence="2 3">
    <name type="scientific">Clonostachys solani</name>
    <dbReference type="NCBI Taxonomy" id="160281"/>
    <lineage>
        <taxon>Eukaryota</taxon>
        <taxon>Fungi</taxon>
        <taxon>Dikarya</taxon>
        <taxon>Ascomycota</taxon>
        <taxon>Pezizomycotina</taxon>
        <taxon>Sordariomycetes</taxon>
        <taxon>Hypocreomycetidae</taxon>
        <taxon>Hypocreales</taxon>
        <taxon>Bionectriaceae</taxon>
        <taxon>Clonostachys</taxon>
    </lineage>
</organism>
<gene>
    <name evidence="2" type="ORF">CSOL1703_00001207</name>
</gene>
<evidence type="ECO:0000256" key="1">
    <source>
        <dbReference type="SAM" id="MobiDB-lite"/>
    </source>
</evidence>
<evidence type="ECO:0000313" key="3">
    <source>
        <dbReference type="Proteomes" id="UP000775872"/>
    </source>
</evidence>
<protein>
    <submittedName>
        <fullName evidence="2">Uncharacterized protein</fullName>
    </submittedName>
</protein>
<name>A0A9P0ED19_9HYPO</name>
<dbReference type="OrthoDB" id="3599883at2759"/>
<accession>A0A9P0ED19</accession>
<feature type="region of interest" description="Disordered" evidence="1">
    <location>
        <begin position="133"/>
        <end position="169"/>
    </location>
</feature>
<dbReference type="Proteomes" id="UP000775872">
    <property type="component" value="Unassembled WGS sequence"/>
</dbReference>
<comment type="caution">
    <text evidence="2">The sequence shown here is derived from an EMBL/GenBank/DDBJ whole genome shotgun (WGS) entry which is preliminary data.</text>
</comment>
<dbReference type="EMBL" id="CABFOC020000035">
    <property type="protein sequence ID" value="CAH0049251.1"/>
    <property type="molecule type" value="Genomic_DNA"/>
</dbReference>
<feature type="compositionally biased region" description="Polar residues" evidence="1">
    <location>
        <begin position="9"/>
        <end position="24"/>
    </location>
</feature>
<feature type="compositionally biased region" description="Basic and acidic residues" evidence="1">
    <location>
        <begin position="48"/>
        <end position="59"/>
    </location>
</feature>